<name>A0ACD1G000_9EURO</name>
<sequence length="491" mass="55406">MGDDASHDNAKSEHPRKYYDTKEPFSMVAGSQQVYVVSSPKHISELYKDTVSFNRDLMSKELYHRAGIPRRVVDRICDVDPKAPYNVNSARRMRSTDAMMALYRQHLSPGKSLDDLLADRIAPCILKALAPKTMPAPASVRAVSLHSVGVEAFVKGIAEAYYGPVLWEIEPNFVEWYMVWERVNWKFVFGLPAFLSRDMQTARRHLVGTFAKYFTLPQEQREQGNWWVQAVEGVLRQDKLNDHEIGCMFMLQTWAILGNMFKTAFWLVAHIVYDPSILDAIRVEIQPALTGDQVDHRYLVEHFPHLDSLFSEVLRLRMASPMVRDIAVTSAIGGKTVRAGSRVLVSPGAVCLVLNLDLEKTLTQDTVQASYRQLHLNPDVWGSAPHVLEADRFAKDPGLRSNASYRPWGGGSTACPGRFLAKQTIFCFVAHLLRDFELGLQQQEGTSAADAPDHPDRGRFPRADWSRLSPGIVGPLEGEDLTLVIRRIHRK</sequence>
<evidence type="ECO:0000313" key="1">
    <source>
        <dbReference type="EMBL" id="RAH42513.1"/>
    </source>
</evidence>
<accession>A0ACD1G000</accession>
<evidence type="ECO:0000313" key="2">
    <source>
        <dbReference type="Proteomes" id="UP000249057"/>
    </source>
</evidence>
<dbReference type="EMBL" id="KZ825373">
    <property type="protein sequence ID" value="RAH42513.1"/>
    <property type="molecule type" value="Genomic_DNA"/>
</dbReference>
<gene>
    <name evidence="1" type="ORF">BO95DRAFT_455761</name>
</gene>
<protein>
    <submittedName>
        <fullName evidence="1">Cytochrome P450</fullName>
    </submittedName>
</protein>
<keyword evidence="2" id="KW-1185">Reference proteome</keyword>
<organism evidence="1 2">
    <name type="scientific">Aspergillus brunneoviolaceus CBS 621.78</name>
    <dbReference type="NCBI Taxonomy" id="1450534"/>
    <lineage>
        <taxon>Eukaryota</taxon>
        <taxon>Fungi</taxon>
        <taxon>Dikarya</taxon>
        <taxon>Ascomycota</taxon>
        <taxon>Pezizomycotina</taxon>
        <taxon>Eurotiomycetes</taxon>
        <taxon>Eurotiomycetidae</taxon>
        <taxon>Eurotiales</taxon>
        <taxon>Aspergillaceae</taxon>
        <taxon>Aspergillus</taxon>
        <taxon>Aspergillus subgen. Circumdati</taxon>
    </lineage>
</organism>
<reference evidence="1" key="1">
    <citation type="submission" date="2018-02" db="EMBL/GenBank/DDBJ databases">
        <title>The genomes of Aspergillus section Nigri reveals drivers in fungal speciation.</title>
        <authorList>
            <consortium name="DOE Joint Genome Institute"/>
            <person name="Vesth T.C."/>
            <person name="Nybo J."/>
            <person name="Theobald S."/>
            <person name="Brandl J."/>
            <person name="Frisvad J.C."/>
            <person name="Nielsen K.F."/>
            <person name="Lyhne E.K."/>
            <person name="Kogle M.E."/>
            <person name="Kuo A."/>
            <person name="Riley R."/>
            <person name="Clum A."/>
            <person name="Nolan M."/>
            <person name="Lipzen A."/>
            <person name="Salamov A."/>
            <person name="Henrissat B."/>
            <person name="Wiebenga A."/>
            <person name="De vries R.P."/>
            <person name="Grigoriev I.V."/>
            <person name="Mortensen U.H."/>
            <person name="Andersen M.R."/>
            <person name="Baker S.E."/>
        </authorList>
    </citation>
    <scope>NUCLEOTIDE SEQUENCE</scope>
    <source>
        <strain evidence="1">CBS 621.78</strain>
    </source>
</reference>
<dbReference type="Proteomes" id="UP000249057">
    <property type="component" value="Unassembled WGS sequence"/>
</dbReference>
<proteinExistence type="predicted"/>